<keyword evidence="2" id="KW-1185">Reference proteome</keyword>
<comment type="caution">
    <text evidence="1">The sequence shown here is derived from an EMBL/GenBank/DDBJ whole genome shotgun (WGS) entry which is preliminary data.</text>
</comment>
<proteinExistence type="predicted"/>
<dbReference type="RefSeq" id="WP_311503851.1">
    <property type="nucleotide sequence ID" value="NZ_JAVRHK010000009.1"/>
</dbReference>
<evidence type="ECO:0000313" key="2">
    <source>
        <dbReference type="Proteomes" id="UP001262582"/>
    </source>
</evidence>
<sequence length="127" mass="14483">MPEKILYEYAVVRVVPNVEREEFINTGVILFSKKNNFLKVTCKINEEKLELFSNDTDVEQLKINLFAFEKVCKGTKDGGPIAKMDHASRFRWLTATRSASIQTSSPHSGLSDNLDKTLERLYAELVL</sequence>
<dbReference type="Pfam" id="PF11236">
    <property type="entry name" value="DUF3037"/>
    <property type="match status" value="1"/>
</dbReference>
<accession>A0ABU3D7M0</accession>
<dbReference type="InterPro" id="IPR021398">
    <property type="entry name" value="DUF3037"/>
</dbReference>
<gene>
    <name evidence="1" type="ORF">RM539_13045</name>
</gene>
<name>A0ABU3D7M0_9FLAO</name>
<reference evidence="1 2" key="1">
    <citation type="submission" date="2023-09" db="EMBL/GenBank/DDBJ databases">
        <authorList>
            <person name="Rey-Velasco X."/>
        </authorList>
    </citation>
    <scope>NUCLEOTIDE SEQUENCE [LARGE SCALE GENOMIC DNA]</scope>
    <source>
        <strain evidence="1 2">F117</strain>
    </source>
</reference>
<evidence type="ECO:0000313" key="1">
    <source>
        <dbReference type="EMBL" id="MDT0677507.1"/>
    </source>
</evidence>
<dbReference type="EMBL" id="JAVRHK010000009">
    <property type="protein sequence ID" value="MDT0677507.1"/>
    <property type="molecule type" value="Genomic_DNA"/>
</dbReference>
<organism evidence="1 2">
    <name type="scientific">Autumnicola musiva</name>
    <dbReference type="NCBI Taxonomy" id="3075589"/>
    <lineage>
        <taxon>Bacteria</taxon>
        <taxon>Pseudomonadati</taxon>
        <taxon>Bacteroidota</taxon>
        <taxon>Flavobacteriia</taxon>
        <taxon>Flavobacteriales</taxon>
        <taxon>Flavobacteriaceae</taxon>
        <taxon>Autumnicola</taxon>
    </lineage>
</organism>
<dbReference type="Proteomes" id="UP001262582">
    <property type="component" value="Unassembled WGS sequence"/>
</dbReference>
<protein>
    <submittedName>
        <fullName evidence="1">DUF3037 domain-containing protein</fullName>
    </submittedName>
</protein>